<gene>
    <name evidence="1" type="ORF">BJP51_23610</name>
</gene>
<evidence type="ECO:0000313" key="1">
    <source>
        <dbReference type="EMBL" id="OMD28971.1"/>
    </source>
</evidence>
<dbReference type="AlphaFoldDB" id="A0A1R0X4Q7"/>
<proteinExistence type="predicted"/>
<organism evidence="1 2">
    <name type="scientific">Paenibacillus odorifer</name>
    <dbReference type="NCBI Taxonomy" id="189426"/>
    <lineage>
        <taxon>Bacteria</taxon>
        <taxon>Bacillati</taxon>
        <taxon>Bacillota</taxon>
        <taxon>Bacilli</taxon>
        <taxon>Bacillales</taxon>
        <taxon>Paenibacillaceae</taxon>
        <taxon>Paenibacillus</taxon>
    </lineage>
</organism>
<name>A0A1R0X4Q7_9BACL</name>
<dbReference type="RefSeq" id="WP_036686758.1">
    <property type="nucleotide sequence ID" value="NZ_JARLKA010000043.1"/>
</dbReference>
<comment type="caution">
    <text evidence="1">The sequence shown here is derived from an EMBL/GenBank/DDBJ whole genome shotgun (WGS) entry which is preliminary data.</text>
</comment>
<reference evidence="1 2" key="1">
    <citation type="submission" date="2016-10" db="EMBL/GenBank/DDBJ databases">
        <title>Paenibacillus species isolates.</title>
        <authorList>
            <person name="Beno S.M."/>
        </authorList>
    </citation>
    <scope>NUCLEOTIDE SEQUENCE [LARGE SCALE GENOMIC DNA]</scope>
    <source>
        <strain evidence="1 2">FSL H7-0604</strain>
    </source>
</reference>
<protein>
    <submittedName>
        <fullName evidence="1">Uncharacterized protein</fullName>
    </submittedName>
</protein>
<evidence type="ECO:0000313" key="2">
    <source>
        <dbReference type="Proteomes" id="UP000187465"/>
    </source>
</evidence>
<dbReference type="EMBL" id="MKQP01000032">
    <property type="protein sequence ID" value="OMD28971.1"/>
    <property type="molecule type" value="Genomic_DNA"/>
</dbReference>
<accession>A0A1R0X4Q7</accession>
<dbReference type="Proteomes" id="UP000187465">
    <property type="component" value="Unassembled WGS sequence"/>
</dbReference>
<sequence length="103" mass="11045">MEKITHLSGATVLKNIAKGATILFCVPILSVWAVGSVVCAIIAPIGGVLGIVGIKGIGLNAFPDYDFPNILSLPIGLCLSLLLFISFYYTRRLLRGCLHFIKN</sequence>